<feature type="binding site" evidence="8">
    <location>
        <position position="379"/>
    </location>
    <ligand>
        <name>[4Fe-4S] cluster</name>
        <dbReference type="ChEBI" id="CHEBI:49883"/>
        <label>2</label>
    </ligand>
</feature>
<gene>
    <name evidence="8" type="primary">rnfC</name>
    <name evidence="10" type="ORF">A2161_09005</name>
</gene>
<dbReference type="NCBIfam" id="NF003454">
    <property type="entry name" value="PRK05035.1"/>
    <property type="match status" value="1"/>
</dbReference>
<dbReference type="Gene3D" id="3.40.50.11540">
    <property type="entry name" value="NADH-ubiquinone oxidoreductase 51kDa subunit"/>
    <property type="match status" value="1"/>
</dbReference>
<dbReference type="EC" id="7.-.-.-" evidence="8"/>
<feature type="binding site" evidence="8">
    <location>
        <position position="375"/>
    </location>
    <ligand>
        <name>[4Fe-4S] cluster</name>
        <dbReference type="ChEBI" id="CHEBI:49883"/>
        <label>1</label>
    </ligand>
</feature>
<comment type="subunit">
    <text evidence="8">The complex is composed of six subunits: RnfA, RnfB, RnfC, RnfD, RnfE and RnfG.</text>
</comment>
<feature type="domain" description="4Fe-4S ferredoxin-type" evidence="9">
    <location>
        <begin position="399"/>
        <end position="430"/>
    </location>
</feature>
<comment type="similarity">
    <text evidence="8">Belongs to the 4Fe4S bacterial-type ferredoxin family. RnfC subfamily.</text>
</comment>
<dbReference type="EMBL" id="MGDD01000270">
    <property type="protein sequence ID" value="OGL43492.1"/>
    <property type="molecule type" value="Genomic_DNA"/>
</dbReference>
<dbReference type="PANTHER" id="PTHR43034:SF2">
    <property type="entry name" value="ION-TRANSLOCATING OXIDOREDUCTASE COMPLEX SUBUNIT C"/>
    <property type="match status" value="1"/>
</dbReference>
<keyword evidence="4 8" id="KW-0677">Repeat</keyword>
<evidence type="ECO:0000256" key="3">
    <source>
        <dbReference type="ARBA" id="ARBA00022723"/>
    </source>
</evidence>
<dbReference type="GO" id="GO:0009055">
    <property type="term" value="F:electron transfer activity"/>
    <property type="evidence" value="ECO:0007669"/>
    <property type="project" value="InterPro"/>
</dbReference>
<comment type="function">
    <text evidence="8">Part of a membrane-bound complex that couples electron transfer with translocation of ions across the membrane.</text>
</comment>
<feature type="binding site" evidence="8">
    <location>
        <position position="411"/>
    </location>
    <ligand>
        <name>[4Fe-4S] cluster</name>
        <dbReference type="ChEBI" id="CHEBI:49883"/>
        <label>2</label>
    </ligand>
</feature>
<dbReference type="PANTHER" id="PTHR43034">
    <property type="entry name" value="ION-TRANSLOCATING OXIDOREDUCTASE COMPLEX SUBUNIT C"/>
    <property type="match status" value="1"/>
</dbReference>
<protein>
    <recommendedName>
        <fullName evidence="8">Ion-translocating oxidoreductase complex subunit C</fullName>
        <ecNumber evidence="8">7.-.-.-</ecNumber>
    </recommendedName>
    <alternativeName>
        <fullName evidence="8">Rnf electron transport complex subunit C</fullName>
    </alternativeName>
</protein>
<evidence type="ECO:0000256" key="2">
    <source>
        <dbReference type="ARBA" id="ARBA00022485"/>
    </source>
</evidence>
<dbReference type="GO" id="GO:0046872">
    <property type="term" value="F:metal ion binding"/>
    <property type="evidence" value="ECO:0007669"/>
    <property type="project" value="UniProtKB-KW"/>
</dbReference>
<dbReference type="GO" id="GO:0051539">
    <property type="term" value="F:4 iron, 4 sulfur cluster binding"/>
    <property type="evidence" value="ECO:0007669"/>
    <property type="project" value="UniProtKB-KW"/>
</dbReference>
<keyword evidence="3 8" id="KW-0479">Metal-binding</keyword>
<dbReference type="Pfam" id="PF13375">
    <property type="entry name" value="RnfC_N"/>
    <property type="match status" value="1"/>
</dbReference>
<evidence type="ECO:0000256" key="8">
    <source>
        <dbReference type="HAMAP-Rule" id="MF_00461"/>
    </source>
</evidence>
<comment type="cofactor">
    <cofactor evidence="8">
        <name>[4Fe-4S] cluster</name>
        <dbReference type="ChEBI" id="CHEBI:49883"/>
    </cofactor>
    <text evidence="8">Binds 2 [4Fe-4S] clusters per subunit.</text>
</comment>
<dbReference type="InterPro" id="IPR019554">
    <property type="entry name" value="Soluble_ligand-bd"/>
</dbReference>
<dbReference type="InterPro" id="IPR011538">
    <property type="entry name" value="Nuo51_FMN-bd"/>
</dbReference>
<dbReference type="Gene3D" id="3.30.70.20">
    <property type="match status" value="1"/>
</dbReference>
<feature type="binding site" evidence="8">
    <location>
        <position position="372"/>
    </location>
    <ligand>
        <name>[4Fe-4S] cluster</name>
        <dbReference type="ChEBI" id="CHEBI:49883"/>
        <label>1</label>
    </ligand>
</feature>
<evidence type="ECO:0000256" key="6">
    <source>
        <dbReference type="ARBA" id="ARBA00023004"/>
    </source>
</evidence>
<dbReference type="Proteomes" id="UP000179266">
    <property type="component" value="Unassembled WGS sequence"/>
</dbReference>
<name>A0A1F7RPL2_9BACT</name>
<comment type="subcellular location">
    <subcellularLocation>
        <location evidence="8">Cell membrane</location>
        <topology evidence="8">Peripheral membrane protein</topology>
    </subcellularLocation>
</comment>
<dbReference type="InterPro" id="IPR017896">
    <property type="entry name" value="4Fe4S_Fe-S-bd"/>
</dbReference>
<reference evidence="10 11" key="1">
    <citation type="journal article" date="2016" name="Nat. Commun.">
        <title>Thousands of microbial genomes shed light on interconnected biogeochemical processes in an aquifer system.</title>
        <authorList>
            <person name="Anantharaman K."/>
            <person name="Brown C.T."/>
            <person name="Hug L.A."/>
            <person name="Sharon I."/>
            <person name="Castelle C.J."/>
            <person name="Probst A.J."/>
            <person name="Thomas B.C."/>
            <person name="Singh A."/>
            <person name="Wilkins M.J."/>
            <person name="Karaoz U."/>
            <person name="Brodie E.L."/>
            <person name="Williams K.H."/>
            <person name="Hubbard S.S."/>
            <person name="Banfield J.F."/>
        </authorList>
    </citation>
    <scope>NUCLEOTIDE SEQUENCE [LARGE SCALE GENOMIC DNA]</scope>
</reference>
<feature type="binding site" evidence="8">
    <location>
        <position position="418"/>
    </location>
    <ligand>
        <name>[4Fe-4S] cluster</name>
        <dbReference type="ChEBI" id="CHEBI:49883"/>
        <label>1</label>
    </ligand>
</feature>
<evidence type="ECO:0000256" key="7">
    <source>
        <dbReference type="ARBA" id="ARBA00023014"/>
    </source>
</evidence>
<proteinExistence type="inferred from homology"/>
<evidence type="ECO:0000259" key="9">
    <source>
        <dbReference type="PROSITE" id="PS51379"/>
    </source>
</evidence>
<feature type="binding site" evidence="8">
    <location>
        <position position="369"/>
    </location>
    <ligand>
        <name>[4Fe-4S] cluster</name>
        <dbReference type="ChEBI" id="CHEBI:49883"/>
        <label>1</label>
    </ligand>
</feature>
<dbReference type="Pfam" id="PF01512">
    <property type="entry name" value="Complex1_51K"/>
    <property type="match status" value="1"/>
</dbReference>
<keyword evidence="7 8" id="KW-0411">Iron-sulfur</keyword>
<dbReference type="PROSITE" id="PS51379">
    <property type="entry name" value="4FE4S_FER_2"/>
    <property type="match status" value="2"/>
</dbReference>
<feature type="domain" description="4Fe-4S ferredoxin-type" evidence="9">
    <location>
        <begin position="357"/>
        <end position="390"/>
    </location>
</feature>
<keyword evidence="2 8" id="KW-0004">4Fe-4S</keyword>
<dbReference type="Pfam" id="PF13237">
    <property type="entry name" value="Fer4_10"/>
    <property type="match status" value="1"/>
</dbReference>
<organism evidence="10 11">
    <name type="scientific">Candidatus Schekmanbacteria bacterium RBG_13_48_7</name>
    <dbReference type="NCBI Taxonomy" id="1817878"/>
    <lineage>
        <taxon>Bacteria</taxon>
        <taxon>Candidatus Schekmaniibacteriota</taxon>
    </lineage>
</organism>
<dbReference type="SUPFAM" id="SSF46548">
    <property type="entry name" value="alpha-helical ferredoxin"/>
    <property type="match status" value="1"/>
</dbReference>
<evidence type="ECO:0000313" key="11">
    <source>
        <dbReference type="Proteomes" id="UP000179266"/>
    </source>
</evidence>
<dbReference type="SUPFAM" id="SSF142019">
    <property type="entry name" value="Nqo1 FMN-binding domain-like"/>
    <property type="match status" value="1"/>
</dbReference>
<dbReference type="InterPro" id="IPR017900">
    <property type="entry name" value="4Fe4S_Fe_S_CS"/>
</dbReference>
<dbReference type="InterPro" id="IPR010208">
    <property type="entry name" value="Ion_transpt_RnfC/RsxC"/>
</dbReference>
<dbReference type="InterPro" id="IPR026902">
    <property type="entry name" value="RnfC_N"/>
</dbReference>
<sequence>MIAKRKTFPGGAHPPESKTLTERKGIEALPLPKEVFIPVQQHLGAPAKVVVNKGDIVKIGQVLAEASAYVSVPTHASISGKVKSVDNYPHPFGIPVMSVQIEGDGTETWDETCLKERDYRSLSSDEIRNIIRDSGLAGMGGAAFPTHVKLNPPKEKPIDTVILNGAECEPYLTADHVLMRERGKEILEGLRIFMHVLGCKQGFIGIEANKEDAAKFLKSLIKPADNIEVIVLPVKYPQGAEKQLIYAIKRRKVPAGGLPMDVGCLVQNVGTAVAAYNAVVRGIPFISRVVTVTGRSLQKPSNIQSPLGTPIRDLVDFCGGLPEGTSMILMGGPMMGMAQYNLDAPVIKGTSGLLILGKDEIGRWKMRPCIGCGRCVQGCPMNLMPNLIGMYVEYGKFEWASKMHVLDCIECGTCSYVCPSGRNLVHLVKFGKFKILQEKKKSIKAMES</sequence>
<comment type="caution">
    <text evidence="10">The sequence shown here is derived from an EMBL/GenBank/DDBJ whole genome shotgun (WGS) entry which is preliminary data.</text>
</comment>
<evidence type="ECO:0000256" key="5">
    <source>
        <dbReference type="ARBA" id="ARBA00022982"/>
    </source>
</evidence>
<keyword evidence="8" id="KW-1003">Cell membrane</keyword>
<keyword evidence="1 8" id="KW-0813">Transport</keyword>
<dbReference type="Pfam" id="PF10531">
    <property type="entry name" value="SLBB"/>
    <property type="match status" value="1"/>
</dbReference>
<keyword evidence="5 8" id="KW-0249">Electron transport</keyword>
<dbReference type="HAMAP" id="MF_00461">
    <property type="entry name" value="RsxC_RnfC"/>
    <property type="match status" value="1"/>
</dbReference>
<evidence type="ECO:0000256" key="1">
    <source>
        <dbReference type="ARBA" id="ARBA00022448"/>
    </source>
</evidence>
<dbReference type="PROSITE" id="PS00198">
    <property type="entry name" value="4FE4S_FER_1"/>
    <property type="match status" value="2"/>
</dbReference>
<dbReference type="InterPro" id="IPR037225">
    <property type="entry name" value="Nuo51_FMN-bd_sf"/>
</dbReference>
<dbReference type="AlphaFoldDB" id="A0A1F7RPL2"/>
<accession>A0A1F7RPL2</accession>
<dbReference type="NCBIfam" id="TIGR01945">
    <property type="entry name" value="rnfC"/>
    <property type="match status" value="1"/>
</dbReference>
<feature type="binding site" evidence="8">
    <location>
        <position position="414"/>
    </location>
    <ligand>
        <name>[4Fe-4S] cluster</name>
        <dbReference type="ChEBI" id="CHEBI:49883"/>
        <label>2</label>
    </ligand>
</feature>
<dbReference type="GO" id="GO:0005886">
    <property type="term" value="C:plasma membrane"/>
    <property type="evidence" value="ECO:0007669"/>
    <property type="project" value="UniProtKB-SubCell"/>
</dbReference>
<keyword evidence="8" id="KW-1278">Translocase</keyword>
<dbReference type="Gene3D" id="3.10.20.600">
    <property type="match status" value="1"/>
</dbReference>
<evidence type="ECO:0000313" key="10">
    <source>
        <dbReference type="EMBL" id="OGL43492.1"/>
    </source>
</evidence>
<feature type="binding site" evidence="8">
    <location>
        <position position="408"/>
    </location>
    <ligand>
        <name>[4Fe-4S] cluster</name>
        <dbReference type="ChEBI" id="CHEBI:49883"/>
        <label>2</label>
    </ligand>
</feature>
<dbReference type="GO" id="GO:0022900">
    <property type="term" value="P:electron transport chain"/>
    <property type="evidence" value="ECO:0007669"/>
    <property type="project" value="UniProtKB-UniRule"/>
</dbReference>
<evidence type="ECO:0000256" key="4">
    <source>
        <dbReference type="ARBA" id="ARBA00022737"/>
    </source>
</evidence>
<keyword evidence="8" id="KW-0472">Membrane</keyword>
<keyword evidence="6 8" id="KW-0408">Iron</keyword>